<feature type="region of interest" description="Disordered" evidence="1">
    <location>
        <begin position="20"/>
        <end position="41"/>
    </location>
</feature>
<gene>
    <name evidence="2" type="ORF">DdX_21697</name>
</gene>
<evidence type="ECO:0000256" key="1">
    <source>
        <dbReference type="SAM" id="MobiDB-lite"/>
    </source>
</evidence>
<evidence type="ECO:0000313" key="2">
    <source>
        <dbReference type="EMBL" id="KAI1691704.1"/>
    </source>
</evidence>
<dbReference type="EMBL" id="JAKKPZ010000879">
    <property type="protein sequence ID" value="KAI1691704.1"/>
    <property type="molecule type" value="Genomic_DNA"/>
</dbReference>
<evidence type="ECO:0000313" key="3">
    <source>
        <dbReference type="Proteomes" id="UP001201812"/>
    </source>
</evidence>
<feature type="compositionally biased region" description="Basic and acidic residues" evidence="1">
    <location>
        <begin position="29"/>
        <end position="40"/>
    </location>
</feature>
<protein>
    <submittedName>
        <fullName evidence="2">Uncharacterized protein</fullName>
    </submittedName>
</protein>
<sequence>MCTRAGLQLMAPIGERDHLVDPRTPPDQARFEPREHERPKGAAVNLRPRAFTRLRDVFMEDVACGEVAQPLLLILVASQGQEFVKQASSHQRELAIIRMEIEGATLVPGRRRYVSLEDVEAPTVADEAVGSHGPPGLRRRLRWLDAATRRPPLLYL</sequence>
<comment type="caution">
    <text evidence="2">The sequence shown here is derived from an EMBL/GenBank/DDBJ whole genome shotgun (WGS) entry which is preliminary data.</text>
</comment>
<keyword evidence="3" id="KW-1185">Reference proteome</keyword>
<dbReference type="Proteomes" id="UP001201812">
    <property type="component" value="Unassembled WGS sequence"/>
</dbReference>
<proteinExistence type="predicted"/>
<organism evidence="2 3">
    <name type="scientific">Ditylenchus destructor</name>
    <dbReference type="NCBI Taxonomy" id="166010"/>
    <lineage>
        <taxon>Eukaryota</taxon>
        <taxon>Metazoa</taxon>
        <taxon>Ecdysozoa</taxon>
        <taxon>Nematoda</taxon>
        <taxon>Chromadorea</taxon>
        <taxon>Rhabditida</taxon>
        <taxon>Tylenchina</taxon>
        <taxon>Tylenchomorpha</taxon>
        <taxon>Sphaerularioidea</taxon>
        <taxon>Anguinidae</taxon>
        <taxon>Anguininae</taxon>
        <taxon>Ditylenchus</taxon>
    </lineage>
</organism>
<accession>A0AAD4MGW8</accession>
<reference evidence="2" key="1">
    <citation type="submission" date="2022-01" db="EMBL/GenBank/DDBJ databases">
        <title>Genome Sequence Resource for Two Populations of Ditylenchus destructor, the Migratory Endoparasitic Phytonematode.</title>
        <authorList>
            <person name="Zhang H."/>
            <person name="Lin R."/>
            <person name="Xie B."/>
        </authorList>
    </citation>
    <scope>NUCLEOTIDE SEQUENCE</scope>
    <source>
        <strain evidence="2">BazhouSP</strain>
    </source>
</reference>
<dbReference type="AlphaFoldDB" id="A0AAD4MGW8"/>
<name>A0AAD4MGW8_9BILA</name>